<dbReference type="AlphaFoldDB" id="A0AAN8MSS5"/>
<feature type="non-terminal residue" evidence="1">
    <location>
        <position position="1"/>
    </location>
</feature>
<evidence type="ECO:0000313" key="1">
    <source>
        <dbReference type="EMBL" id="KAK6344568.1"/>
    </source>
</evidence>
<evidence type="ECO:0000313" key="2">
    <source>
        <dbReference type="Proteomes" id="UP001313282"/>
    </source>
</evidence>
<reference evidence="1 2" key="1">
    <citation type="submission" date="2019-10" db="EMBL/GenBank/DDBJ databases">
        <authorList>
            <person name="Palmer J.M."/>
        </authorList>
    </citation>
    <scope>NUCLEOTIDE SEQUENCE [LARGE SCALE GENOMIC DNA]</scope>
    <source>
        <strain evidence="1 2">TWF718</strain>
    </source>
</reference>
<dbReference type="Proteomes" id="UP001313282">
    <property type="component" value="Unassembled WGS sequence"/>
</dbReference>
<dbReference type="EMBL" id="JAVHNR010000004">
    <property type="protein sequence ID" value="KAK6344568.1"/>
    <property type="molecule type" value="Genomic_DNA"/>
</dbReference>
<accession>A0AAN8MSS5</accession>
<proteinExistence type="predicted"/>
<comment type="caution">
    <text evidence="1">The sequence shown here is derived from an EMBL/GenBank/DDBJ whole genome shotgun (WGS) entry which is preliminary data.</text>
</comment>
<name>A0AAN8MSS5_9PEZI</name>
<gene>
    <name evidence="1" type="ORF">TWF718_006528</name>
</gene>
<keyword evidence="2" id="KW-1185">Reference proteome</keyword>
<protein>
    <submittedName>
        <fullName evidence="1">Uncharacterized protein</fullName>
    </submittedName>
</protein>
<organism evidence="1 2">
    <name type="scientific">Orbilia javanica</name>
    <dbReference type="NCBI Taxonomy" id="47235"/>
    <lineage>
        <taxon>Eukaryota</taxon>
        <taxon>Fungi</taxon>
        <taxon>Dikarya</taxon>
        <taxon>Ascomycota</taxon>
        <taxon>Pezizomycotina</taxon>
        <taxon>Orbiliomycetes</taxon>
        <taxon>Orbiliales</taxon>
        <taxon>Orbiliaceae</taxon>
        <taxon>Orbilia</taxon>
    </lineage>
</organism>
<sequence>TSTHGVGVLAEEPTQFTVQPRSGYAIVSPTSAGNLSGNFHFTVPRPQPGYNNIVEVKVEFTSQSSTVDDFSVYFGNKEKIKENNIG</sequence>